<dbReference type="Pfam" id="PF02015">
    <property type="entry name" value="Glyco_hydro_45"/>
    <property type="match status" value="1"/>
</dbReference>
<dbReference type="EC" id="3.2.1.4" evidence="3"/>
<name>A0AA39WQZ8_9PEZI</name>
<keyword evidence="9" id="KW-0732">Signal</keyword>
<evidence type="ECO:0000256" key="1">
    <source>
        <dbReference type="ARBA" id="ARBA00000966"/>
    </source>
</evidence>
<feature type="domain" description="Glycosyl hydrolases family 45 active site" evidence="10">
    <location>
        <begin position="28"/>
        <end position="240"/>
    </location>
</feature>
<keyword evidence="4" id="KW-0378">Hydrolase</keyword>
<comment type="similarity">
    <text evidence="2">Belongs to the glycosyl hydrolase 45 (cellulase K) family.</text>
</comment>
<dbReference type="InterPro" id="IPR052288">
    <property type="entry name" value="GH45_Enzymes"/>
</dbReference>
<dbReference type="Gene3D" id="2.40.40.10">
    <property type="entry name" value="RlpA-like domain"/>
    <property type="match status" value="1"/>
</dbReference>
<reference evidence="11" key="1">
    <citation type="submission" date="2023-06" db="EMBL/GenBank/DDBJ databases">
        <title>Genome-scale phylogeny and comparative genomics of the fungal order Sordariales.</title>
        <authorList>
            <consortium name="Lawrence Berkeley National Laboratory"/>
            <person name="Hensen N."/>
            <person name="Bonometti L."/>
            <person name="Westerberg I."/>
            <person name="Brannstrom I.O."/>
            <person name="Guillou S."/>
            <person name="Cros-Aarteil S."/>
            <person name="Calhoun S."/>
            <person name="Haridas S."/>
            <person name="Kuo A."/>
            <person name="Mondo S."/>
            <person name="Pangilinan J."/>
            <person name="Riley R."/>
            <person name="Labutti K."/>
            <person name="Andreopoulos B."/>
            <person name="Lipzen A."/>
            <person name="Chen C."/>
            <person name="Yanf M."/>
            <person name="Daum C."/>
            <person name="Ng V."/>
            <person name="Clum A."/>
            <person name="Steindorff A."/>
            <person name="Ohm R."/>
            <person name="Martin F."/>
            <person name="Silar P."/>
            <person name="Natvig D."/>
            <person name="Lalanne C."/>
            <person name="Gautier V."/>
            <person name="Ament-Velasquez S.L."/>
            <person name="Kruys A."/>
            <person name="Hutchinson M.I."/>
            <person name="Powell A.J."/>
            <person name="Barry K."/>
            <person name="Miller A.N."/>
            <person name="Grigoriev I.V."/>
            <person name="Debuchy R."/>
            <person name="Gladieux P."/>
            <person name="Thoren M.H."/>
            <person name="Johannesson H."/>
        </authorList>
    </citation>
    <scope>NUCLEOTIDE SEQUENCE</scope>
    <source>
        <strain evidence="11">CBS 606.72</strain>
    </source>
</reference>
<dbReference type="InterPro" id="IPR036908">
    <property type="entry name" value="RlpA-like_sf"/>
</dbReference>
<protein>
    <recommendedName>
        <fullName evidence="3">cellulase</fullName>
        <ecNumber evidence="3">3.2.1.4</ecNumber>
    </recommendedName>
</protein>
<keyword evidence="5" id="KW-0136">Cellulose degradation</keyword>
<evidence type="ECO:0000256" key="3">
    <source>
        <dbReference type="ARBA" id="ARBA00012601"/>
    </source>
</evidence>
<comment type="catalytic activity">
    <reaction evidence="1">
        <text>Endohydrolysis of (1-&gt;4)-beta-D-glucosidic linkages in cellulose, lichenin and cereal beta-D-glucans.</text>
        <dbReference type="EC" id="3.2.1.4"/>
    </reaction>
</comment>
<dbReference type="AlphaFoldDB" id="A0AA39WQZ8"/>
<dbReference type="EMBL" id="JAULSU010000004">
    <property type="protein sequence ID" value="KAK0619993.1"/>
    <property type="molecule type" value="Genomic_DNA"/>
</dbReference>
<dbReference type="Proteomes" id="UP001175000">
    <property type="component" value="Unassembled WGS sequence"/>
</dbReference>
<evidence type="ECO:0000256" key="8">
    <source>
        <dbReference type="ARBA" id="ARBA00023326"/>
    </source>
</evidence>
<comment type="caution">
    <text evidence="11">The sequence shown here is derived from an EMBL/GenBank/DDBJ whole genome shotgun (WGS) entry which is preliminary data.</text>
</comment>
<feature type="chain" id="PRO_5041307190" description="cellulase" evidence="9">
    <location>
        <begin position="18"/>
        <end position="243"/>
    </location>
</feature>
<keyword evidence="8" id="KW-0624">Polysaccharide degradation</keyword>
<dbReference type="SUPFAM" id="SSF50685">
    <property type="entry name" value="Barwin-like endoglucanases"/>
    <property type="match status" value="1"/>
</dbReference>
<keyword evidence="7" id="KW-0326">Glycosidase</keyword>
<evidence type="ECO:0000256" key="5">
    <source>
        <dbReference type="ARBA" id="ARBA00023001"/>
    </source>
</evidence>
<dbReference type="GO" id="GO:0008810">
    <property type="term" value="F:cellulase activity"/>
    <property type="evidence" value="ECO:0007669"/>
    <property type="project" value="UniProtKB-EC"/>
</dbReference>
<feature type="signal peptide" evidence="9">
    <location>
        <begin position="1"/>
        <end position="17"/>
    </location>
</feature>
<evidence type="ECO:0000256" key="7">
    <source>
        <dbReference type="ARBA" id="ARBA00023295"/>
    </source>
</evidence>
<dbReference type="PANTHER" id="PTHR39730:SF1">
    <property type="entry name" value="ENDOGLUCANASE 1"/>
    <property type="match status" value="1"/>
</dbReference>
<dbReference type="GO" id="GO:0030245">
    <property type="term" value="P:cellulose catabolic process"/>
    <property type="evidence" value="ECO:0007669"/>
    <property type="project" value="UniProtKB-KW"/>
</dbReference>
<proteinExistence type="inferred from homology"/>
<evidence type="ECO:0000256" key="4">
    <source>
        <dbReference type="ARBA" id="ARBA00022801"/>
    </source>
</evidence>
<keyword evidence="6" id="KW-0119">Carbohydrate metabolism</keyword>
<accession>A0AA39WQZ8</accession>
<evidence type="ECO:0000313" key="11">
    <source>
        <dbReference type="EMBL" id="KAK0619993.1"/>
    </source>
</evidence>
<gene>
    <name evidence="11" type="ORF">B0T14DRAFT_456665</name>
</gene>
<dbReference type="PANTHER" id="PTHR39730">
    <property type="entry name" value="ENDOGLUCANASE 1"/>
    <property type="match status" value="1"/>
</dbReference>
<keyword evidence="12" id="KW-1185">Reference proteome</keyword>
<evidence type="ECO:0000256" key="6">
    <source>
        <dbReference type="ARBA" id="ARBA00023277"/>
    </source>
</evidence>
<organism evidence="11 12">
    <name type="scientific">Immersiella caudata</name>
    <dbReference type="NCBI Taxonomy" id="314043"/>
    <lineage>
        <taxon>Eukaryota</taxon>
        <taxon>Fungi</taxon>
        <taxon>Dikarya</taxon>
        <taxon>Ascomycota</taxon>
        <taxon>Pezizomycotina</taxon>
        <taxon>Sordariomycetes</taxon>
        <taxon>Sordariomycetidae</taxon>
        <taxon>Sordariales</taxon>
        <taxon>Lasiosphaeriaceae</taxon>
        <taxon>Immersiella</taxon>
    </lineage>
</organism>
<evidence type="ECO:0000256" key="9">
    <source>
        <dbReference type="SAM" id="SignalP"/>
    </source>
</evidence>
<dbReference type="InterPro" id="IPR000334">
    <property type="entry name" value="Glyco_hydro_45"/>
</dbReference>
<evidence type="ECO:0000256" key="2">
    <source>
        <dbReference type="ARBA" id="ARBA00007793"/>
    </source>
</evidence>
<evidence type="ECO:0000259" key="10">
    <source>
        <dbReference type="Pfam" id="PF02015"/>
    </source>
</evidence>
<evidence type="ECO:0000313" key="12">
    <source>
        <dbReference type="Proteomes" id="UP001175000"/>
    </source>
</evidence>
<sequence>MRAIFCLLAFVASFAVAQNRVTTAKSYTGWDCCKPVCASNNNRNDILTNRGVAKVCDRSNQPLDQATGIRTNSGCMAAGASSAYMCDTYQPMPQSEDFSYAFAIQVSSNQNADNAACCKCYNVRWTTGAAAAANKSMIVQIVTPGGASGTIRQNDLIILTPGGGVGPLSAGCTNQYGTSYSWGETLGGVKNREACDKLPASLQGGCYWRFNWARGEMNGWDIQYEPVTCPARLTDISGCRANP</sequence>